<gene>
    <name evidence="1" type="ORF">CI238_08236</name>
</gene>
<name>A0A161WP54_COLIC</name>
<reference evidence="1 2" key="1">
    <citation type="submission" date="2015-06" db="EMBL/GenBank/DDBJ databases">
        <title>Survival trade-offs in plant roots during colonization by closely related pathogenic and mutualistic fungi.</title>
        <authorList>
            <person name="Hacquard S."/>
            <person name="Kracher B."/>
            <person name="Hiruma K."/>
            <person name="Weinman A."/>
            <person name="Muench P."/>
            <person name="Garrido Oter R."/>
            <person name="Ver Loren van Themaat E."/>
            <person name="Dallerey J.-F."/>
            <person name="Damm U."/>
            <person name="Henrissat B."/>
            <person name="Lespinet O."/>
            <person name="Thon M."/>
            <person name="Kemen E."/>
            <person name="McHardy A.C."/>
            <person name="Schulze-Lefert P."/>
            <person name="O'Connell R.J."/>
        </authorList>
    </citation>
    <scope>NUCLEOTIDE SEQUENCE [LARGE SCALE GENOMIC DNA]</scope>
    <source>
        <strain evidence="1 2">MAFF 238704</strain>
    </source>
</reference>
<protein>
    <submittedName>
        <fullName evidence="1">Uncharacterized protein</fullName>
    </submittedName>
</protein>
<proteinExistence type="predicted"/>
<dbReference type="Proteomes" id="UP000076584">
    <property type="component" value="Unassembled WGS sequence"/>
</dbReference>
<dbReference type="AlphaFoldDB" id="A0A161WP54"/>
<feature type="non-terminal residue" evidence="1">
    <location>
        <position position="1"/>
    </location>
</feature>
<evidence type="ECO:0000313" key="1">
    <source>
        <dbReference type="EMBL" id="KZL88318.1"/>
    </source>
</evidence>
<keyword evidence="2" id="KW-1185">Reference proteome</keyword>
<sequence>LQLPFLRTSAPSPRFSTASVLDSATDLRVLVETVCQTSLPPARLTLSLGNGPNAPTESLTFSVGSIYIAMRTETKNEALIATIGTALGDYAHSVSVLR</sequence>
<evidence type="ECO:0000313" key="2">
    <source>
        <dbReference type="Proteomes" id="UP000076584"/>
    </source>
</evidence>
<comment type="caution">
    <text evidence="1">The sequence shown here is derived from an EMBL/GenBank/DDBJ whole genome shotgun (WGS) entry which is preliminary data.</text>
</comment>
<organism evidence="1 2">
    <name type="scientific">Colletotrichum incanum</name>
    <name type="common">Soybean anthracnose fungus</name>
    <dbReference type="NCBI Taxonomy" id="1573173"/>
    <lineage>
        <taxon>Eukaryota</taxon>
        <taxon>Fungi</taxon>
        <taxon>Dikarya</taxon>
        <taxon>Ascomycota</taxon>
        <taxon>Pezizomycotina</taxon>
        <taxon>Sordariomycetes</taxon>
        <taxon>Hypocreomycetidae</taxon>
        <taxon>Glomerellales</taxon>
        <taxon>Glomerellaceae</taxon>
        <taxon>Colletotrichum</taxon>
        <taxon>Colletotrichum spaethianum species complex</taxon>
    </lineage>
</organism>
<dbReference type="EMBL" id="LFIW01000010">
    <property type="protein sequence ID" value="KZL88318.1"/>
    <property type="molecule type" value="Genomic_DNA"/>
</dbReference>
<accession>A0A161WP54</accession>